<accession>A0A645ENG3</accession>
<proteinExistence type="predicted"/>
<gene>
    <name evidence="2" type="ORF">SDC9_149885</name>
</gene>
<dbReference type="InterPro" id="IPR012334">
    <property type="entry name" value="Pectin_lyas_fold"/>
</dbReference>
<dbReference type="InterPro" id="IPR039448">
    <property type="entry name" value="Beta_helix"/>
</dbReference>
<dbReference type="SUPFAM" id="SSF51126">
    <property type="entry name" value="Pectin lyase-like"/>
    <property type="match status" value="1"/>
</dbReference>
<evidence type="ECO:0000259" key="1">
    <source>
        <dbReference type="Pfam" id="PF13229"/>
    </source>
</evidence>
<sequence length="198" mass="22830">MKKNRARGILVTTPKDVIIENNYFNTAGTAILIEGDIDHWFESGAVANVKIRNNIFENCLTSGNASGNRWEWGDAVITITPSHKPMDIHTEPYHKNIVIQNNLFKVFDAPLVRGRSVRNLQFIDNEIVKTETYKPYSWQKSAFLLDGCKEVLIRNNQIDEKYITRDILIEHMRKSDVKVDNGQKMKIDFVKGMKTYLN</sequence>
<protein>
    <recommendedName>
        <fullName evidence="1">Right handed beta helix domain-containing protein</fullName>
    </recommendedName>
</protein>
<dbReference type="InterPro" id="IPR011050">
    <property type="entry name" value="Pectin_lyase_fold/virulence"/>
</dbReference>
<dbReference type="Pfam" id="PF13229">
    <property type="entry name" value="Beta_helix"/>
    <property type="match status" value="1"/>
</dbReference>
<dbReference type="EMBL" id="VSSQ01048625">
    <property type="protein sequence ID" value="MPN02669.1"/>
    <property type="molecule type" value="Genomic_DNA"/>
</dbReference>
<name>A0A645ENG3_9ZZZZ</name>
<feature type="domain" description="Right handed beta helix" evidence="1">
    <location>
        <begin position="3"/>
        <end position="160"/>
    </location>
</feature>
<comment type="caution">
    <text evidence="2">The sequence shown here is derived from an EMBL/GenBank/DDBJ whole genome shotgun (WGS) entry which is preliminary data.</text>
</comment>
<reference evidence="2" key="1">
    <citation type="submission" date="2019-08" db="EMBL/GenBank/DDBJ databases">
        <authorList>
            <person name="Kucharzyk K."/>
            <person name="Murdoch R.W."/>
            <person name="Higgins S."/>
            <person name="Loffler F."/>
        </authorList>
    </citation>
    <scope>NUCLEOTIDE SEQUENCE</scope>
</reference>
<evidence type="ECO:0000313" key="2">
    <source>
        <dbReference type="EMBL" id="MPN02669.1"/>
    </source>
</evidence>
<dbReference type="AlphaFoldDB" id="A0A645ENG3"/>
<dbReference type="Gene3D" id="2.160.20.10">
    <property type="entry name" value="Single-stranded right-handed beta-helix, Pectin lyase-like"/>
    <property type="match status" value="1"/>
</dbReference>
<organism evidence="2">
    <name type="scientific">bioreactor metagenome</name>
    <dbReference type="NCBI Taxonomy" id="1076179"/>
    <lineage>
        <taxon>unclassified sequences</taxon>
        <taxon>metagenomes</taxon>
        <taxon>ecological metagenomes</taxon>
    </lineage>
</organism>